<protein>
    <submittedName>
        <fullName evidence="1">Uncharacterized protein</fullName>
    </submittedName>
</protein>
<accession>A0A512DII2</accession>
<evidence type="ECO:0000313" key="2">
    <source>
        <dbReference type="Proteomes" id="UP000321523"/>
    </source>
</evidence>
<organism evidence="1 2">
    <name type="scientific">Skermanella aerolata</name>
    <dbReference type="NCBI Taxonomy" id="393310"/>
    <lineage>
        <taxon>Bacteria</taxon>
        <taxon>Pseudomonadati</taxon>
        <taxon>Pseudomonadota</taxon>
        <taxon>Alphaproteobacteria</taxon>
        <taxon>Rhodospirillales</taxon>
        <taxon>Azospirillaceae</taxon>
        <taxon>Skermanella</taxon>
    </lineage>
</organism>
<proteinExistence type="predicted"/>
<dbReference type="EMBL" id="BJYZ01000001">
    <property type="protein sequence ID" value="GEO36020.1"/>
    <property type="molecule type" value="Genomic_DNA"/>
</dbReference>
<reference evidence="1 2" key="1">
    <citation type="submission" date="2019-07" db="EMBL/GenBank/DDBJ databases">
        <title>Whole genome shotgun sequence of Skermanella aerolata NBRC 106429.</title>
        <authorList>
            <person name="Hosoyama A."/>
            <person name="Uohara A."/>
            <person name="Ohji S."/>
            <person name="Ichikawa N."/>
        </authorList>
    </citation>
    <scope>NUCLEOTIDE SEQUENCE [LARGE SCALE GENOMIC DNA]</scope>
    <source>
        <strain evidence="1 2">NBRC 106429</strain>
    </source>
</reference>
<name>A0A512DII2_9PROT</name>
<evidence type="ECO:0000313" key="1">
    <source>
        <dbReference type="EMBL" id="GEO36020.1"/>
    </source>
</evidence>
<gene>
    <name evidence="1" type="ORF">SAE02_01680</name>
</gene>
<dbReference type="Proteomes" id="UP000321523">
    <property type="component" value="Unassembled WGS sequence"/>
</dbReference>
<comment type="caution">
    <text evidence="1">The sequence shown here is derived from an EMBL/GenBank/DDBJ whole genome shotgun (WGS) entry which is preliminary data.</text>
</comment>
<keyword evidence="2" id="KW-1185">Reference proteome</keyword>
<dbReference type="AlphaFoldDB" id="A0A512DII2"/>
<sequence>MPLMNSRSSWSASMHSVIDSGTFHSCLPAMIEDQRDDQRQAERLAGARSGVAPPDLAAVAQQLQDDERVRSALVLEQDVEMRPAAITERHAEQPVALTGFQRGIDEGAIQQDRRFVGQTA</sequence>